<reference evidence="1 2" key="1">
    <citation type="journal article" date="2022" name="New Phytol.">
        <title>Ecological generalism drives hyperdiversity of secondary metabolite gene clusters in xylarialean endophytes.</title>
        <authorList>
            <person name="Franco M.E.E."/>
            <person name="Wisecaver J.H."/>
            <person name="Arnold A.E."/>
            <person name="Ju Y.M."/>
            <person name="Slot J.C."/>
            <person name="Ahrendt S."/>
            <person name="Moore L.P."/>
            <person name="Eastman K.E."/>
            <person name="Scott K."/>
            <person name="Konkel Z."/>
            <person name="Mondo S.J."/>
            <person name="Kuo A."/>
            <person name="Hayes R.D."/>
            <person name="Haridas S."/>
            <person name="Andreopoulos B."/>
            <person name="Riley R."/>
            <person name="LaButti K."/>
            <person name="Pangilinan J."/>
            <person name="Lipzen A."/>
            <person name="Amirebrahimi M."/>
            <person name="Yan J."/>
            <person name="Adam C."/>
            <person name="Keymanesh K."/>
            <person name="Ng V."/>
            <person name="Louie K."/>
            <person name="Northen T."/>
            <person name="Drula E."/>
            <person name="Henrissat B."/>
            <person name="Hsieh H.M."/>
            <person name="Youens-Clark K."/>
            <person name="Lutzoni F."/>
            <person name="Miadlikowska J."/>
            <person name="Eastwood D.C."/>
            <person name="Hamelin R.C."/>
            <person name="Grigoriev I.V."/>
            <person name="U'Ren J.M."/>
        </authorList>
    </citation>
    <scope>NUCLEOTIDE SEQUENCE [LARGE SCALE GENOMIC DNA]</scope>
    <source>
        <strain evidence="1 2">CBS 119005</strain>
    </source>
</reference>
<protein>
    <submittedName>
        <fullName evidence="1">RXT2-like protein</fullName>
    </submittedName>
</protein>
<sequence length="501" mass="55560">MASQQVLFAETIAAMKKARKRKAYESDSDSEVYYHGNRGHKLQRRARFIHEGQLAPPSGPEVYKEVVDHAGFQRAIISRNPALVDDEGYEIDSDDDEEYAQNVAESAAEFNPYAKVRLENILAPLTAVTDLSSHPTLSRPYSSKTLTELAKQSCSIMHKENEALWNVKHLLTRLVGDHTWVPCEVMLGPNDVELFHDDYVDSNSQAQGSVKSDGNTLLLEDAQTRSRKNGGIAAKDKVPANAHENGMVNGKRRGSIDTPMVDAEPLAGSGSLAPESVTQSGKAATAKQKQDAKDNEQDSEPKKPKEKDGRADAMEIQQSAVASTSNGTKEPYAAATNNSIAATAGQGEADSKATQHNHQTNGEVEHEGSRAGSVMSEFTDDLPIHPLFLPPRAAHPDRDQGIPEAEAEDMRRLLQLYVQKQEEVCRGAKRLYLGLLRADRLRKTVQQWSKYEAHVGPNRDMSDGEDWYDKEEWGLEEDLKKGQDEEEEDTTQTTKKTRTRR</sequence>
<accession>A0ACB9ZHM1</accession>
<evidence type="ECO:0000313" key="1">
    <source>
        <dbReference type="EMBL" id="KAI4871066.1"/>
    </source>
</evidence>
<keyword evidence="2" id="KW-1185">Reference proteome</keyword>
<comment type="caution">
    <text evidence="1">The sequence shown here is derived from an EMBL/GenBank/DDBJ whole genome shotgun (WGS) entry which is preliminary data.</text>
</comment>
<organism evidence="1 2">
    <name type="scientific">Hypoxylon rubiginosum</name>
    <dbReference type="NCBI Taxonomy" id="110542"/>
    <lineage>
        <taxon>Eukaryota</taxon>
        <taxon>Fungi</taxon>
        <taxon>Dikarya</taxon>
        <taxon>Ascomycota</taxon>
        <taxon>Pezizomycotina</taxon>
        <taxon>Sordariomycetes</taxon>
        <taxon>Xylariomycetidae</taxon>
        <taxon>Xylariales</taxon>
        <taxon>Hypoxylaceae</taxon>
        <taxon>Hypoxylon</taxon>
    </lineage>
</organism>
<evidence type="ECO:0000313" key="2">
    <source>
        <dbReference type="Proteomes" id="UP001497700"/>
    </source>
</evidence>
<gene>
    <name evidence="1" type="ORF">F4820DRAFT_2533</name>
</gene>
<name>A0ACB9ZHM1_9PEZI</name>
<dbReference type="Proteomes" id="UP001497700">
    <property type="component" value="Unassembled WGS sequence"/>
</dbReference>
<dbReference type="EMBL" id="MU393421">
    <property type="protein sequence ID" value="KAI4871066.1"/>
    <property type="molecule type" value="Genomic_DNA"/>
</dbReference>
<proteinExistence type="predicted"/>